<evidence type="ECO:0000256" key="3">
    <source>
        <dbReference type="RuleBase" id="RU361153"/>
    </source>
</evidence>
<dbReference type="Gene3D" id="3.20.20.80">
    <property type="entry name" value="Glycosidases"/>
    <property type="match status" value="1"/>
</dbReference>
<dbReference type="Pfam" id="PF00150">
    <property type="entry name" value="Cellulase"/>
    <property type="match status" value="1"/>
</dbReference>
<evidence type="ECO:0000259" key="7">
    <source>
        <dbReference type="Pfam" id="PF00150"/>
    </source>
</evidence>
<keyword evidence="6" id="KW-0732">Signal</keyword>
<keyword evidence="5" id="KW-0472">Membrane</keyword>
<sequence length="465" mass="50664">MCVQHLACCFFAGSLCNIAVPTTFSDEEDFLIAPINKSDSVRAQRRSRWGAGLLISASVAMGLAIALVLALVPIAIANMGPAWFAQTITQDPLKVCDASTEEDQPLPKETQVTPMPDGEKGAAIPYLGDSSYLRGVNMYDLEALRRIDTTCALNQPEASYTYLASRGVTIVRLAVPWERLQPVPDSGDYQEGMNAGLDKAYLEVVQTEVDRIAAAGMRVILDLHNGGTYPSGPGVRVPDTVAFGDGISVKQAQHIWGMLSQVFKNQTAIAAYDIFNEPSLSMMTADVYKKYTVAVVKAIRANGDQHTLWVEGMKEMTEGRLVQIAPKGPWISDPLDKIVYSQHFYPGGTGSTNAAFRADSDYVSFTQQMKDFGGWCQKYDVHCSVGEVGWPSMESQKLTSDNGDNWSTVGEGFYKLADTYKMDVTYFASTGGTKPGWLNAYTSSDGTAIDTARSQSSVIERHLTK</sequence>
<proteinExistence type="inferred from homology"/>
<reference evidence="8 9" key="1">
    <citation type="submission" date="2017-04" db="EMBL/GenBank/DDBJ databases">
        <title>Comparative genome analysis of Subtercola boreus.</title>
        <authorList>
            <person name="Cho Y.-J."/>
            <person name="Cho A."/>
            <person name="Kim O.-S."/>
            <person name="Lee J.-I."/>
        </authorList>
    </citation>
    <scope>NUCLEOTIDE SEQUENCE [LARGE SCALE GENOMIC DNA]</scope>
    <source>
        <strain evidence="8 9">K300</strain>
    </source>
</reference>
<dbReference type="GO" id="GO:0004553">
    <property type="term" value="F:hydrolase activity, hydrolyzing O-glycosyl compounds"/>
    <property type="evidence" value="ECO:0007669"/>
    <property type="project" value="InterPro"/>
</dbReference>
<feature type="region of interest" description="Disordered" evidence="4">
    <location>
        <begin position="100"/>
        <end position="119"/>
    </location>
</feature>
<dbReference type="PANTHER" id="PTHR34142:SF1">
    <property type="entry name" value="GLYCOSIDE HYDROLASE FAMILY 5 DOMAIN-CONTAINING PROTEIN"/>
    <property type="match status" value="1"/>
</dbReference>
<organism evidence="8 9">
    <name type="scientific">Subtercola boreus</name>
    <dbReference type="NCBI Taxonomy" id="120213"/>
    <lineage>
        <taxon>Bacteria</taxon>
        <taxon>Bacillati</taxon>
        <taxon>Actinomycetota</taxon>
        <taxon>Actinomycetes</taxon>
        <taxon>Micrococcales</taxon>
        <taxon>Microbacteriaceae</taxon>
        <taxon>Subtercola</taxon>
    </lineage>
</organism>
<evidence type="ECO:0000256" key="6">
    <source>
        <dbReference type="SAM" id="SignalP"/>
    </source>
</evidence>
<dbReference type="EMBL" id="NBWZ01000001">
    <property type="protein sequence ID" value="RFA08338.1"/>
    <property type="molecule type" value="Genomic_DNA"/>
</dbReference>
<dbReference type="GO" id="GO:0000272">
    <property type="term" value="P:polysaccharide catabolic process"/>
    <property type="evidence" value="ECO:0007669"/>
    <property type="project" value="InterPro"/>
</dbReference>
<keyword evidence="5" id="KW-1133">Transmembrane helix</keyword>
<evidence type="ECO:0000256" key="2">
    <source>
        <dbReference type="ARBA" id="ARBA00023295"/>
    </source>
</evidence>
<comment type="similarity">
    <text evidence="3">Belongs to the glycosyl hydrolase 5 (cellulase A) family.</text>
</comment>
<keyword evidence="9" id="KW-1185">Reference proteome</keyword>
<evidence type="ECO:0000313" key="8">
    <source>
        <dbReference type="EMBL" id="RFA08338.1"/>
    </source>
</evidence>
<accession>A0A3E0VFW3</accession>
<evidence type="ECO:0000256" key="4">
    <source>
        <dbReference type="SAM" id="MobiDB-lite"/>
    </source>
</evidence>
<feature type="signal peptide" evidence="6">
    <location>
        <begin position="1"/>
        <end position="19"/>
    </location>
</feature>
<dbReference type="SUPFAM" id="SSF51445">
    <property type="entry name" value="(Trans)glycosidases"/>
    <property type="match status" value="1"/>
</dbReference>
<feature type="transmembrane region" description="Helical" evidence="5">
    <location>
        <begin position="49"/>
        <end position="76"/>
    </location>
</feature>
<evidence type="ECO:0000256" key="5">
    <source>
        <dbReference type="SAM" id="Phobius"/>
    </source>
</evidence>
<dbReference type="AlphaFoldDB" id="A0A3E0VFW3"/>
<evidence type="ECO:0000313" key="9">
    <source>
        <dbReference type="Proteomes" id="UP000256486"/>
    </source>
</evidence>
<dbReference type="Proteomes" id="UP000256486">
    <property type="component" value="Unassembled WGS sequence"/>
</dbReference>
<dbReference type="InterPro" id="IPR017853">
    <property type="entry name" value="GH"/>
</dbReference>
<feature type="domain" description="Glycoside hydrolase family 5" evidence="7">
    <location>
        <begin position="157"/>
        <end position="428"/>
    </location>
</feature>
<feature type="chain" id="PRO_5038752148" description="Glycoside hydrolase family 5 domain-containing protein" evidence="6">
    <location>
        <begin position="20"/>
        <end position="465"/>
    </location>
</feature>
<dbReference type="OrthoDB" id="4771662at2"/>
<protein>
    <recommendedName>
        <fullName evidence="7">Glycoside hydrolase family 5 domain-containing protein</fullName>
    </recommendedName>
</protein>
<name>A0A3E0VFW3_9MICO</name>
<keyword evidence="2 3" id="KW-0326">Glycosidase</keyword>
<comment type="caution">
    <text evidence="8">The sequence shown here is derived from an EMBL/GenBank/DDBJ whole genome shotgun (WGS) entry which is preliminary data.</text>
</comment>
<dbReference type="PANTHER" id="PTHR34142">
    <property type="entry name" value="ENDO-BETA-1,4-GLUCANASE A"/>
    <property type="match status" value="1"/>
</dbReference>
<keyword evidence="1 3" id="KW-0378">Hydrolase</keyword>
<gene>
    <name evidence="8" type="ORF">B7R54_03180</name>
</gene>
<keyword evidence="5" id="KW-0812">Transmembrane</keyword>
<evidence type="ECO:0000256" key="1">
    <source>
        <dbReference type="ARBA" id="ARBA00022801"/>
    </source>
</evidence>
<dbReference type="InterPro" id="IPR001547">
    <property type="entry name" value="Glyco_hydro_5"/>
</dbReference>